<keyword evidence="1" id="KW-1133">Transmembrane helix</keyword>
<dbReference type="AlphaFoldDB" id="A0A0R3N0T5"/>
<feature type="transmembrane region" description="Helical" evidence="1">
    <location>
        <begin position="117"/>
        <end position="137"/>
    </location>
</feature>
<dbReference type="Proteomes" id="UP000051660">
    <property type="component" value="Unassembled WGS sequence"/>
</dbReference>
<evidence type="ECO:0000313" key="4">
    <source>
        <dbReference type="Proteomes" id="UP000051660"/>
    </source>
</evidence>
<evidence type="ECO:0008006" key="5">
    <source>
        <dbReference type="Google" id="ProtNLM"/>
    </source>
</evidence>
<proteinExistence type="predicted"/>
<feature type="transmembrane region" description="Helical" evidence="1">
    <location>
        <begin position="375"/>
        <end position="399"/>
    </location>
</feature>
<accession>A0A0R3N0T5</accession>
<feature type="transmembrane region" description="Helical" evidence="1">
    <location>
        <begin position="227"/>
        <end position="246"/>
    </location>
</feature>
<protein>
    <recommendedName>
        <fullName evidence="5">Oligosaccharide repeat unit polymerase</fullName>
    </recommendedName>
</protein>
<sequence>MVVLLVLYLAIVCLSLASAGVGNQYALHAAAGTFLMVGFVPLFLRARFSFGYLVGFSFYGMMAGFIWITYFSGLSYDHAQARISAIASLLTFLLPVLFITAPLQRRIAVSPQTMDRLTILMLAFAAVILVWNVRYGIALVGIGEAGTLRATFIRPALLNYVTGSVIGALLPFAFAYFALRRRYLLAAISIVLIVSFYPALLNKTVLLAAVWLPFLFLVFQIFEPRRAVVLALLLPSAFGLVLYHIAPNAGPVRFLAEHAFGLANVRMLAIPSLAMNYYSDFFAGNPSTYFCQINLVRSFVDCPYAGQLGPIFEARYHAGNLNASLFATEGIASVGPLWAPISTFLGGLILSVGNRVSARLPPPLIATSAGLVMQALLNVPLSVAVLSNGLLALLLLWYVTPEMSDQDA</sequence>
<keyword evidence="1" id="KW-0812">Transmembrane</keyword>
<feature type="signal peptide" evidence="2">
    <location>
        <begin position="1"/>
        <end position="19"/>
    </location>
</feature>
<evidence type="ECO:0000256" key="1">
    <source>
        <dbReference type="SAM" id="Phobius"/>
    </source>
</evidence>
<gene>
    <name evidence="3" type="ORF">CQ14_22595</name>
</gene>
<feature type="chain" id="PRO_5006444728" description="Oligosaccharide repeat unit polymerase" evidence="2">
    <location>
        <begin position="20"/>
        <end position="408"/>
    </location>
</feature>
<feature type="transmembrane region" description="Helical" evidence="1">
    <location>
        <begin position="27"/>
        <end position="44"/>
    </location>
</feature>
<evidence type="ECO:0000256" key="2">
    <source>
        <dbReference type="SAM" id="SignalP"/>
    </source>
</evidence>
<dbReference type="EMBL" id="LLYB01000066">
    <property type="protein sequence ID" value="KRR23829.1"/>
    <property type="molecule type" value="Genomic_DNA"/>
</dbReference>
<feature type="transmembrane region" description="Helical" evidence="1">
    <location>
        <begin position="157"/>
        <end position="176"/>
    </location>
</feature>
<keyword evidence="2" id="KW-0732">Signal</keyword>
<organism evidence="3 4">
    <name type="scientific">Bradyrhizobium lablabi</name>
    <dbReference type="NCBI Taxonomy" id="722472"/>
    <lineage>
        <taxon>Bacteria</taxon>
        <taxon>Pseudomonadati</taxon>
        <taxon>Pseudomonadota</taxon>
        <taxon>Alphaproteobacteria</taxon>
        <taxon>Hyphomicrobiales</taxon>
        <taxon>Nitrobacteraceae</taxon>
        <taxon>Bradyrhizobium</taxon>
    </lineage>
</organism>
<feature type="transmembrane region" description="Helical" evidence="1">
    <location>
        <begin position="51"/>
        <end position="71"/>
    </location>
</feature>
<evidence type="ECO:0000313" key="3">
    <source>
        <dbReference type="EMBL" id="KRR23829.1"/>
    </source>
</evidence>
<comment type="caution">
    <text evidence="3">The sequence shown here is derived from an EMBL/GenBank/DDBJ whole genome shotgun (WGS) entry which is preliminary data.</text>
</comment>
<feature type="transmembrane region" description="Helical" evidence="1">
    <location>
        <begin position="183"/>
        <end position="199"/>
    </location>
</feature>
<reference evidence="3 4" key="1">
    <citation type="submission" date="2014-03" db="EMBL/GenBank/DDBJ databases">
        <title>Bradyrhizobium valentinum sp. nov., isolated from effective nodules of Lupinus mariae-josephae, a lupine endemic of basic-lime soils in Eastern Spain.</title>
        <authorList>
            <person name="Duran D."/>
            <person name="Rey L."/>
            <person name="Navarro A."/>
            <person name="Busquets A."/>
            <person name="Imperial J."/>
            <person name="Ruiz-Argueso T."/>
        </authorList>
    </citation>
    <scope>NUCLEOTIDE SEQUENCE [LARGE SCALE GENOMIC DNA]</scope>
    <source>
        <strain evidence="3 4">CCBAU 23086</strain>
    </source>
</reference>
<feature type="transmembrane region" description="Helical" evidence="1">
    <location>
        <begin position="83"/>
        <end position="105"/>
    </location>
</feature>
<feature type="transmembrane region" description="Helical" evidence="1">
    <location>
        <begin position="205"/>
        <end position="222"/>
    </location>
</feature>
<feature type="transmembrane region" description="Helical" evidence="1">
    <location>
        <begin position="337"/>
        <end position="354"/>
    </location>
</feature>
<keyword evidence="1" id="KW-0472">Membrane</keyword>
<name>A0A0R3N0T5_9BRAD</name>